<dbReference type="InterPro" id="IPR029058">
    <property type="entry name" value="AB_hydrolase_fold"/>
</dbReference>
<evidence type="ECO:0000313" key="2">
    <source>
        <dbReference type="EMBL" id="KAA6415125.1"/>
    </source>
</evidence>
<protein>
    <recommendedName>
        <fullName evidence="1">Dienelactone hydrolase domain-containing protein</fullName>
    </recommendedName>
</protein>
<dbReference type="PANTHER" id="PTHR47668:SF1">
    <property type="entry name" value="DIENELACTONE HYDROLASE DOMAIN-CONTAINING PROTEIN-RELATED"/>
    <property type="match status" value="1"/>
</dbReference>
<sequence length="252" mass="27286">MAQHGHSEACCNVPPAQVNYKEKGHYIAVDGMRTYKTGPSDATSAILVVFDIFGYCPQTLQGADILAYSGDSSHQYQVYMPDFFHGKPAESWWVPPDTPEKGQKLGEFIKGPASAANNVPKIPSLVGEITKKSGGVIQKWGALGLCWGGKIIVLSSGIDTVFTAVSTAHPSAVDPKDAEALTVPICMLPSKDEPADAVAAFTEALKVPAHVETFTDQVHGWMAARADLGNARAREEYERGYKTLLEFFHKYL</sequence>
<dbReference type="Gene3D" id="3.40.50.1820">
    <property type="entry name" value="alpha/beta hydrolase"/>
    <property type="match status" value="1"/>
</dbReference>
<dbReference type="OrthoDB" id="2147163at2759"/>
<feature type="domain" description="Dienelactone hydrolase" evidence="1">
    <location>
        <begin position="32"/>
        <end position="251"/>
    </location>
</feature>
<dbReference type="GO" id="GO:0016787">
    <property type="term" value="F:hydrolase activity"/>
    <property type="evidence" value="ECO:0007669"/>
    <property type="project" value="InterPro"/>
</dbReference>
<accession>A0A5M8Q194</accession>
<comment type="caution">
    <text evidence="2">The sequence shown here is derived from an EMBL/GenBank/DDBJ whole genome shotgun (WGS) entry which is preliminary data.</text>
</comment>
<dbReference type="AlphaFoldDB" id="A0A5M8Q194"/>
<proteinExistence type="predicted"/>
<dbReference type="SUPFAM" id="SSF53474">
    <property type="entry name" value="alpha/beta-Hydrolases"/>
    <property type="match status" value="1"/>
</dbReference>
<dbReference type="Proteomes" id="UP000324767">
    <property type="component" value="Unassembled WGS sequence"/>
</dbReference>
<name>A0A5M8Q194_9LECA</name>
<dbReference type="Pfam" id="PF01738">
    <property type="entry name" value="DLH"/>
    <property type="match status" value="1"/>
</dbReference>
<dbReference type="EMBL" id="VXIT01000002">
    <property type="protein sequence ID" value="KAA6415125.1"/>
    <property type="molecule type" value="Genomic_DNA"/>
</dbReference>
<reference evidence="2 3" key="1">
    <citation type="submission" date="2019-09" db="EMBL/GenBank/DDBJ databases">
        <title>The hologenome of the rock-dwelling lichen Lasallia pustulata.</title>
        <authorList>
            <person name="Greshake Tzovaras B."/>
            <person name="Segers F."/>
            <person name="Bicker A."/>
            <person name="Dal Grande F."/>
            <person name="Otte J."/>
            <person name="Hankeln T."/>
            <person name="Schmitt I."/>
            <person name="Ebersberger I."/>
        </authorList>
    </citation>
    <scope>NUCLEOTIDE SEQUENCE [LARGE SCALE GENOMIC DNA]</scope>
    <source>
        <strain evidence="2">A1-1</strain>
    </source>
</reference>
<gene>
    <name evidence="2" type="ORF">FRX48_01877</name>
</gene>
<dbReference type="InterPro" id="IPR002925">
    <property type="entry name" value="Dienelactn_hydro"/>
</dbReference>
<organism evidence="2 3">
    <name type="scientific">Lasallia pustulata</name>
    <dbReference type="NCBI Taxonomy" id="136370"/>
    <lineage>
        <taxon>Eukaryota</taxon>
        <taxon>Fungi</taxon>
        <taxon>Dikarya</taxon>
        <taxon>Ascomycota</taxon>
        <taxon>Pezizomycotina</taxon>
        <taxon>Lecanoromycetes</taxon>
        <taxon>OSLEUM clade</taxon>
        <taxon>Umbilicariomycetidae</taxon>
        <taxon>Umbilicariales</taxon>
        <taxon>Umbilicariaceae</taxon>
        <taxon>Lasallia</taxon>
    </lineage>
</organism>
<evidence type="ECO:0000259" key="1">
    <source>
        <dbReference type="Pfam" id="PF01738"/>
    </source>
</evidence>
<dbReference type="PANTHER" id="PTHR47668">
    <property type="entry name" value="DIENELACTONE HYDROLASE FAMILY PROTEIN (AFU_ORTHOLOGUE AFUA_6G01940)"/>
    <property type="match status" value="1"/>
</dbReference>
<evidence type="ECO:0000313" key="3">
    <source>
        <dbReference type="Proteomes" id="UP000324767"/>
    </source>
</evidence>